<dbReference type="AlphaFoldDB" id="A0A2T7UDN3"/>
<dbReference type="STRING" id="1293045.H663_08430"/>
<name>A0A2T7UDN3_9BURK</name>
<reference evidence="2" key="1">
    <citation type="submission" date="2017-04" db="EMBL/GenBank/DDBJ databases">
        <title>Unexpected and diverse lifestyles within the genus Limnohabitans.</title>
        <authorList>
            <person name="Kasalicky V."/>
            <person name="Mehrshad M."/>
            <person name="Andrei S.-A."/>
            <person name="Salcher M."/>
            <person name="Kratochvilova H."/>
            <person name="Simek K."/>
            <person name="Ghai R."/>
        </authorList>
    </citation>
    <scope>NUCLEOTIDE SEQUENCE [LARGE SCALE GENOMIC DNA]</scope>
    <source>
        <strain evidence="2">II-D5</strain>
    </source>
</reference>
<sequence>MAMASGDDVLHLLQEAQTHFDFLMHDVEVRVARERLVFGNACLGAQAIVNVQEQVAGIAIPGRVADATLLLGVCCMSWAVSSATSAPSHPQPKSIDAAR</sequence>
<comment type="caution">
    <text evidence="2">The sequence shown here is derived from an EMBL/GenBank/DDBJ whole genome shotgun (WGS) entry which is preliminary data.</text>
</comment>
<evidence type="ECO:0000259" key="1">
    <source>
        <dbReference type="Pfam" id="PF07287"/>
    </source>
</evidence>
<protein>
    <recommendedName>
        <fullName evidence="1">Acyclic terpene utilisation N-terminal domain-containing protein</fullName>
    </recommendedName>
</protein>
<dbReference type="Pfam" id="PF07287">
    <property type="entry name" value="AtuA"/>
    <property type="match status" value="1"/>
</dbReference>
<dbReference type="Proteomes" id="UP000037507">
    <property type="component" value="Unassembled WGS sequence"/>
</dbReference>
<evidence type="ECO:0000313" key="3">
    <source>
        <dbReference type="Proteomes" id="UP000037507"/>
    </source>
</evidence>
<evidence type="ECO:0000313" key="2">
    <source>
        <dbReference type="EMBL" id="PVE42728.1"/>
    </source>
</evidence>
<dbReference type="RefSeq" id="WP_053172081.1">
    <property type="nucleotide sequence ID" value="NZ_LFYT02000011.1"/>
</dbReference>
<gene>
    <name evidence="2" type="ORF">H663_010550</name>
</gene>
<proteinExistence type="predicted"/>
<organism evidence="2 3">
    <name type="scientific">Limnohabitans planktonicus II-D5</name>
    <dbReference type="NCBI Taxonomy" id="1293045"/>
    <lineage>
        <taxon>Bacteria</taxon>
        <taxon>Pseudomonadati</taxon>
        <taxon>Pseudomonadota</taxon>
        <taxon>Betaproteobacteria</taxon>
        <taxon>Burkholderiales</taxon>
        <taxon>Comamonadaceae</taxon>
        <taxon>Limnohabitans</taxon>
    </lineage>
</organism>
<dbReference type="EMBL" id="LFYT02000011">
    <property type="protein sequence ID" value="PVE42728.1"/>
    <property type="molecule type" value="Genomic_DNA"/>
</dbReference>
<keyword evidence="3" id="KW-1185">Reference proteome</keyword>
<dbReference type="InterPro" id="IPR010839">
    <property type="entry name" value="AtuA_N"/>
</dbReference>
<feature type="domain" description="Acyclic terpene utilisation N-terminal" evidence="1">
    <location>
        <begin position="2"/>
        <end position="78"/>
    </location>
</feature>
<accession>A0A2T7UDN3</accession>